<feature type="region of interest" description="Disordered" evidence="1">
    <location>
        <begin position="1"/>
        <end position="92"/>
    </location>
</feature>
<name>A0AAV9U095_9PEZI</name>
<evidence type="ECO:0000256" key="1">
    <source>
        <dbReference type="SAM" id="MobiDB-lite"/>
    </source>
</evidence>
<feature type="compositionally biased region" description="Polar residues" evidence="1">
    <location>
        <begin position="24"/>
        <end position="42"/>
    </location>
</feature>
<evidence type="ECO:0000313" key="3">
    <source>
        <dbReference type="Proteomes" id="UP001373714"/>
    </source>
</evidence>
<reference evidence="2 3" key="1">
    <citation type="submission" date="2019-10" db="EMBL/GenBank/DDBJ databases">
        <authorList>
            <person name="Palmer J.M."/>
        </authorList>
    </citation>
    <scope>NUCLEOTIDE SEQUENCE [LARGE SCALE GENOMIC DNA]</scope>
    <source>
        <strain evidence="2 3">TWF730</strain>
    </source>
</reference>
<evidence type="ECO:0000313" key="2">
    <source>
        <dbReference type="EMBL" id="KAK6332630.1"/>
    </source>
</evidence>
<keyword evidence="3" id="KW-1185">Reference proteome</keyword>
<protein>
    <recommendedName>
        <fullName evidence="4">PARP catalytic domain-containing protein</fullName>
    </recommendedName>
</protein>
<evidence type="ECO:0008006" key="4">
    <source>
        <dbReference type="Google" id="ProtNLM"/>
    </source>
</evidence>
<dbReference type="SUPFAM" id="SSF56399">
    <property type="entry name" value="ADP-ribosylation"/>
    <property type="match status" value="1"/>
</dbReference>
<feature type="compositionally biased region" description="Polar residues" evidence="1">
    <location>
        <begin position="1"/>
        <end position="16"/>
    </location>
</feature>
<dbReference type="AlphaFoldDB" id="A0AAV9U095"/>
<comment type="caution">
    <text evidence="2">The sequence shown here is derived from an EMBL/GenBank/DDBJ whole genome shotgun (WGS) entry which is preliminary data.</text>
</comment>
<sequence>MATAVASNLQSLTINGDNDELYTPLSSSNNCETKFSNSSEISISGDLKEQEEDEEDNVYTYPSSSSSDSDSDSEEEEEDPPKTSPSTTFTPDDLTELSLLRELEIDLLVSSSLLPESTRFEPSLHDELVFNHPELILTITTGEGYPVLPLSWNIKNLTLSRVVVDTLRAELRKVIASSEYDEEGSLRRWMERDSNDNFGIYESPNLAFHLSKTTAEYLTTHRNTLASKSAADQPSSAPLNIKTQSLTRSQILSSESGIDLTSYTTPPTVKELLGKTIPQICETIPSNYRILHVENVLKPRLYADFHAVQTAIHERLLTLPTSQLKKVVPQSHHRRITSSGGSSSVLSDRREKESLAKYLTTPKTTYHGTSHTSIPSIIKHGFLRPGDINPSTSQPLQIRCGNTYGRGIYTSPSPQFALVYSGYDATPTPVTSFSGLKLIVCATVMGRPARVFRGDNWREQSKPYENSDSHVANGDFEYIVFMPRQCIPVLVVHLDWGKEHYMEFVNIPTNPLQWIMQMAEKRKVKKFNKKKREEEEEAEKGGLFPADVVRRKQALMARALKWFPYGFGPATGTRFVVEAVADDSDDEEEYGEYQVERAETGGVYDTSDRRGGSFWEEEMEGERFDEFFEERRAKAGEVKASKEVESEDED</sequence>
<dbReference type="EMBL" id="JAVHNS010000017">
    <property type="protein sequence ID" value="KAK6332630.1"/>
    <property type="molecule type" value="Genomic_DNA"/>
</dbReference>
<accession>A0AAV9U095</accession>
<gene>
    <name evidence="2" type="ORF">TWF730_004290</name>
</gene>
<feature type="region of interest" description="Disordered" evidence="1">
    <location>
        <begin position="329"/>
        <end position="349"/>
    </location>
</feature>
<proteinExistence type="predicted"/>
<organism evidence="2 3">
    <name type="scientific">Orbilia blumenaviensis</name>
    <dbReference type="NCBI Taxonomy" id="1796055"/>
    <lineage>
        <taxon>Eukaryota</taxon>
        <taxon>Fungi</taxon>
        <taxon>Dikarya</taxon>
        <taxon>Ascomycota</taxon>
        <taxon>Pezizomycotina</taxon>
        <taxon>Orbiliomycetes</taxon>
        <taxon>Orbiliales</taxon>
        <taxon>Orbiliaceae</taxon>
        <taxon>Orbilia</taxon>
    </lineage>
</organism>
<feature type="compositionally biased region" description="Acidic residues" evidence="1">
    <location>
        <begin position="69"/>
        <end position="79"/>
    </location>
</feature>
<feature type="region of interest" description="Disordered" evidence="1">
    <location>
        <begin position="586"/>
        <end position="616"/>
    </location>
</feature>
<dbReference type="Proteomes" id="UP001373714">
    <property type="component" value="Unassembled WGS sequence"/>
</dbReference>
<dbReference type="Gene3D" id="3.90.228.10">
    <property type="match status" value="1"/>
</dbReference>